<protein>
    <submittedName>
        <fullName evidence="1">ATPase AAA</fullName>
    </submittedName>
</protein>
<evidence type="ECO:0000313" key="1">
    <source>
        <dbReference type="EMBL" id="AHC25327.1"/>
    </source>
</evidence>
<dbReference type="EMBL" id="CP006936">
    <property type="protein sequence ID" value="AHC25327.1"/>
    <property type="molecule type" value="Genomic_DNA"/>
</dbReference>
<dbReference type="Proteomes" id="UP000018763">
    <property type="component" value="Chromosome"/>
</dbReference>
<gene>
    <name evidence="1" type="ORF">D174_12335</name>
</gene>
<sequence length="221" mass="24793">MSVMYIDMENPHPELADRVRSMGRDPESIADLPLTYFSFPDIPPLDTESGGRKLLRAVEAHKPTLVVLDTISRLVEGKEDSADTWQNLYRHTMVPLRRQGCAVLRLDHQGHDASRAARGSSGKRDDVDVAWIMRREGNTLTLTRDKGRSIGYPTKHVLRRHLNPTRHVPQTSNDKVVELAQAMEDLGISPGTPRDVGAKLLRDNGFTLSNTMYAQAMAMRL</sequence>
<dbReference type="Gene3D" id="3.40.50.300">
    <property type="entry name" value="P-loop containing nucleotide triphosphate hydrolases"/>
    <property type="match status" value="1"/>
</dbReference>
<evidence type="ECO:0000313" key="2">
    <source>
        <dbReference type="Proteomes" id="UP000018763"/>
    </source>
</evidence>
<dbReference type="AlphaFoldDB" id="V5XBD2"/>
<keyword evidence="2" id="KW-1185">Reference proteome</keyword>
<dbReference type="SUPFAM" id="SSF52540">
    <property type="entry name" value="P-loop containing nucleoside triphosphate hydrolases"/>
    <property type="match status" value="1"/>
</dbReference>
<dbReference type="GeneID" id="43450274"/>
<organism evidence="1 2">
    <name type="scientific">Mycolicibacterium neoaurum VKM Ac-1815D</name>
    <dbReference type="NCBI Taxonomy" id="700508"/>
    <lineage>
        <taxon>Bacteria</taxon>
        <taxon>Bacillati</taxon>
        <taxon>Actinomycetota</taxon>
        <taxon>Actinomycetes</taxon>
        <taxon>Mycobacteriales</taxon>
        <taxon>Mycobacteriaceae</taxon>
        <taxon>Mycolicibacterium</taxon>
    </lineage>
</organism>
<reference evidence="1 2" key="1">
    <citation type="journal article" date="2014" name="Genome Announc.">
        <title>Complete Genome Sequence of Sterol-Transforming Mycobacterium neoaurum Strain VKM Ac-1815D.</title>
        <authorList>
            <person name="Shtratnikova V.Y."/>
            <person name="Bragin E.Y."/>
            <person name="Dovbnya D.V."/>
            <person name="Pekov Y.A."/>
            <person name="Schelkunov M.I."/>
            <person name="Strizhov N."/>
            <person name="Ivashina T.V."/>
            <person name="Ashapkin V.V."/>
            <person name="Donova M.V."/>
        </authorList>
    </citation>
    <scope>NUCLEOTIDE SEQUENCE [LARGE SCALE GENOMIC DNA]</scope>
    <source>
        <strain evidence="1 2">VKM Ac-1815D</strain>
    </source>
</reference>
<name>V5XBD2_MYCNE</name>
<accession>V5XBD2</accession>
<dbReference type="RefSeq" id="WP_019512687.1">
    <property type="nucleotide sequence ID" value="NC_023036.2"/>
</dbReference>
<dbReference type="Pfam" id="PF13481">
    <property type="entry name" value="AAA_25"/>
    <property type="match status" value="1"/>
</dbReference>
<dbReference type="InterPro" id="IPR027417">
    <property type="entry name" value="P-loop_NTPase"/>
</dbReference>
<proteinExistence type="predicted"/>